<dbReference type="Pfam" id="PF01321">
    <property type="entry name" value="Creatinase_N"/>
    <property type="match status" value="1"/>
</dbReference>
<keyword evidence="3" id="KW-0378">Hydrolase</keyword>
<dbReference type="InterPro" id="IPR029149">
    <property type="entry name" value="Creatin/AminoP/Spt16_N"/>
</dbReference>
<proteinExistence type="predicted"/>
<dbReference type="EMBL" id="FUYA01000002">
    <property type="protein sequence ID" value="SKA66593.1"/>
    <property type="molecule type" value="Genomic_DNA"/>
</dbReference>
<evidence type="ECO:0000313" key="4">
    <source>
        <dbReference type="Proteomes" id="UP000189733"/>
    </source>
</evidence>
<dbReference type="SUPFAM" id="SSF53092">
    <property type="entry name" value="Creatinase/prolidase N-terminal domain"/>
    <property type="match status" value="1"/>
</dbReference>
<organism evidence="3 4">
    <name type="scientific">Desulfobaculum bizertense DSM 18034</name>
    <dbReference type="NCBI Taxonomy" id="1121442"/>
    <lineage>
        <taxon>Bacteria</taxon>
        <taxon>Pseudomonadati</taxon>
        <taxon>Thermodesulfobacteriota</taxon>
        <taxon>Desulfovibrionia</taxon>
        <taxon>Desulfovibrionales</taxon>
        <taxon>Desulfovibrionaceae</taxon>
        <taxon>Desulfobaculum</taxon>
    </lineage>
</organism>
<dbReference type="InterPro" id="IPR000587">
    <property type="entry name" value="Creatinase_N"/>
</dbReference>
<protein>
    <submittedName>
        <fullName evidence="3">Xaa-Pro aminopeptidase</fullName>
    </submittedName>
</protein>
<dbReference type="Pfam" id="PF00557">
    <property type="entry name" value="Peptidase_M24"/>
    <property type="match status" value="1"/>
</dbReference>
<dbReference type="InterPro" id="IPR050659">
    <property type="entry name" value="Peptidase_M24B"/>
</dbReference>
<dbReference type="Proteomes" id="UP000189733">
    <property type="component" value="Unassembled WGS sequence"/>
</dbReference>
<dbReference type="PANTHER" id="PTHR46112">
    <property type="entry name" value="AMINOPEPTIDASE"/>
    <property type="match status" value="1"/>
</dbReference>
<dbReference type="PANTHER" id="PTHR46112:SF2">
    <property type="entry name" value="XAA-PRO AMINOPEPTIDASE P-RELATED"/>
    <property type="match status" value="1"/>
</dbReference>
<accession>A0A1T4VNP7</accession>
<keyword evidence="4" id="KW-1185">Reference proteome</keyword>
<dbReference type="InterPro" id="IPR000994">
    <property type="entry name" value="Pept_M24"/>
</dbReference>
<dbReference type="RefSeq" id="WP_078683949.1">
    <property type="nucleotide sequence ID" value="NZ_FUYA01000002.1"/>
</dbReference>
<dbReference type="SUPFAM" id="SSF55920">
    <property type="entry name" value="Creatinase/aminopeptidase"/>
    <property type="match status" value="1"/>
</dbReference>
<dbReference type="OrthoDB" id="9806388at2"/>
<dbReference type="InterPro" id="IPR036005">
    <property type="entry name" value="Creatinase/aminopeptidase-like"/>
</dbReference>
<evidence type="ECO:0000313" key="3">
    <source>
        <dbReference type="EMBL" id="SKA66593.1"/>
    </source>
</evidence>
<evidence type="ECO:0000259" key="2">
    <source>
        <dbReference type="Pfam" id="PF01321"/>
    </source>
</evidence>
<reference evidence="3 4" key="1">
    <citation type="submission" date="2017-02" db="EMBL/GenBank/DDBJ databases">
        <authorList>
            <person name="Peterson S.W."/>
        </authorList>
    </citation>
    <scope>NUCLEOTIDE SEQUENCE [LARGE SCALE GENOMIC DNA]</scope>
    <source>
        <strain evidence="3 4">DSM 18034</strain>
    </source>
</reference>
<dbReference type="STRING" id="1121442.SAMN02745702_00626"/>
<evidence type="ECO:0000259" key="1">
    <source>
        <dbReference type="Pfam" id="PF00557"/>
    </source>
</evidence>
<dbReference type="Gene3D" id="3.40.350.10">
    <property type="entry name" value="Creatinase/prolidase N-terminal domain"/>
    <property type="match status" value="1"/>
</dbReference>
<dbReference type="GO" id="GO:0004177">
    <property type="term" value="F:aminopeptidase activity"/>
    <property type="evidence" value="ECO:0007669"/>
    <property type="project" value="UniProtKB-KW"/>
</dbReference>
<gene>
    <name evidence="3" type="ORF">SAMN02745702_00626</name>
</gene>
<dbReference type="Gene3D" id="3.90.230.10">
    <property type="entry name" value="Creatinase/methionine aminopeptidase superfamily"/>
    <property type="match status" value="1"/>
</dbReference>
<name>A0A1T4VNP7_9BACT</name>
<dbReference type="CDD" id="cd01066">
    <property type="entry name" value="APP_MetAP"/>
    <property type="match status" value="1"/>
</dbReference>
<keyword evidence="3" id="KW-0645">Protease</keyword>
<dbReference type="AlphaFoldDB" id="A0A1T4VNP7"/>
<feature type="domain" description="Peptidase M24" evidence="1">
    <location>
        <begin position="152"/>
        <end position="389"/>
    </location>
</feature>
<sequence length="408" mass="44777">MFEAIDIIPREELERRWSRCRTLLSELLPDASGLLVSSRLTGYWLTGSWVNGLVWLPKNGEAVLMVRRGLERAEMESTVTHKLPYRSYRDIQGIAATCGVPMTGVIGVDMGVLPWAMGERLASSLEGARCVAADHVISLARSVKTPWELERQRRCGQQHALALTDVLPRAIRPGMSEQEISRIAWDVFLELGHMGPTRMGNFGEEMFFGHIAAGDNGNYPSTFNGPLGLKGGHPSAPFMGSADSVWEKGQILSCDIGFCLAGYQTDRTQVYFAGTPDEIPADVQKAHEFCVKVQNWTAESMRPGALPEDLYLHTLEWAKQEGFADGYMGVGQNQVRFLGHGIGLVIDEFPPLAKKVRRPLEEGMVIAVEPKIGIPSIGMVGIENTFEVKADGAVSLTGDCTDILCITE</sequence>
<keyword evidence="3" id="KW-0031">Aminopeptidase</keyword>
<feature type="domain" description="Creatinase N-terminal" evidence="2">
    <location>
        <begin position="16"/>
        <end position="143"/>
    </location>
</feature>